<dbReference type="InterPro" id="IPR050380">
    <property type="entry name" value="Immune_Resp_Modulators"/>
</dbReference>
<feature type="compositionally biased region" description="Acidic residues" evidence="2">
    <location>
        <begin position="71"/>
        <end position="99"/>
    </location>
</feature>
<reference evidence="4" key="1">
    <citation type="journal article" date="2023" name="Front. Mar. Sci.">
        <title>A new Merluccius polli reference genome to investigate the effects of global change in West African waters.</title>
        <authorList>
            <person name="Mateo J.L."/>
            <person name="Blanco-Fernandez C."/>
            <person name="Garcia-Vazquez E."/>
            <person name="Machado-Schiaffino G."/>
        </authorList>
    </citation>
    <scope>NUCLEOTIDE SEQUENCE</scope>
    <source>
        <strain evidence="4">C29</strain>
        <tissue evidence="4">Fin</tissue>
    </source>
</reference>
<dbReference type="InterPro" id="IPR007110">
    <property type="entry name" value="Ig-like_dom"/>
</dbReference>
<dbReference type="Gene3D" id="2.60.40.10">
    <property type="entry name" value="Immunoglobulins"/>
    <property type="match status" value="3"/>
</dbReference>
<feature type="region of interest" description="Disordered" evidence="2">
    <location>
        <begin position="176"/>
        <end position="203"/>
    </location>
</feature>
<dbReference type="PROSITE" id="PS50835">
    <property type="entry name" value="IG_LIKE"/>
    <property type="match status" value="1"/>
</dbReference>
<evidence type="ECO:0000256" key="1">
    <source>
        <dbReference type="ARBA" id="ARBA00023319"/>
    </source>
</evidence>
<feature type="region of interest" description="Disordered" evidence="2">
    <location>
        <begin position="255"/>
        <end position="286"/>
    </location>
</feature>
<keyword evidence="1" id="KW-0393">Immunoglobulin domain</keyword>
<evidence type="ECO:0000259" key="3">
    <source>
        <dbReference type="PROSITE" id="PS50835"/>
    </source>
</evidence>
<accession>A0AA47M9E6</accession>
<dbReference type="AlphaFoldDB" id="A0AA47M9E6"/>
<comment type="caution">
    <text evidence="4">The sequence shown here is derived from an EMBL/GenBank/DDBJ whole genome shotgun (WGS) entry which is preliminary data.</text>
</comment>
<evidence type="ECO:0000313" key="4">
    <source>
        <dbReference type="EMBL" id="KAK0136073.1"/>
    </source>
</evidence>
<evidence type="ECO:0000313" key="5">
    <source>
        <dbReference type="Proteomes" id="UP001174136"/>
    </source>
</evidence>
<feature type="region of interest" description="Disordered" evidence="2">
    <location>
        <begin position="446"/>
        <end position="484"/>
    </location>
</feature>
<sequence>MAPNDILEAALNAGHCASWRPRLLPSDYRRNFRRLKSEPPQAAQRKEAKRLRMQRLGSSTQRGAVLLQEQEGLEEEQEGLEEEQEGPEEEQEGLEEEQEMGVVQPTLSLLPPSTVEQEQGSPLHCCVRPAGASPRTWTLGWKVGGSGVSGGVSDSLGVLGKDGRYSWSSTLTLPAGPVEEGGLSELGSGAAQAEPPSSLHSGAGAGQRYTAVYGQRGFPSDWTLGWKVGGSGVSGGVSDSLGVLGKDGRYSWSKHLDPPCRPVGRRRSMGSGAAHAEPPSSLHSGAGAGQRYTAVYGQRGLPSDWTLGWKSAGVLGKDGRYSWSSTLTLPADRWRKAGSVSCEASKSGQTPVPLNEVVSLWWTFGGGTKLTVDLGVVQPRLSLLPPSTVEQEQGSATLLCTASGGFPSDWTLGWKIVWGVLGKDGRYSWSSTLTLPADQWRKAGSVSCEASKSGQTPVAQTLNPDHGSGAAQAEPPSSLHSGAGAGQRYTAVYGQRGLPLGLDAWLEGGGQRRVWGVSDSLGVLGKDGRYSWSSTLTLPADRWRKAGSVSCEASKSGQTPVAQTLNPDQC</sequence>
<dbReference type="InterPro" id="IPR036179">
    <property type="entry name" value="Ig-like_dom_sf"/>
</dbReference>
<name>A0AA47M9E6_MERPO</name>
<dbReference type="PANTHER" id="PTHR23411">
    <property type="entry name" value="TAPASIN"/>
    <property type="match status" value="1"/>
</dbReference>
<dbReference type="InterPro" id="IPR013783">
    <property type="entry name" value="Ig-like_fold"/>
</dbReference>
<feature type="region of interest" description="Disordered" evidence="2">
    <location>
        <begin position="30"/>
        <end position="102"/>
    </location>
</feature>
<feature type="compositionally biased region" description="Polar residues" evidence="2">
    <location>
        <begin position="448"/>
        <end position="463"/>
    </location>
</feature>
<feature type="domain" description="Ig-like" evidence="3">
    <location>
        <begin position="379"/>
        <end position="463"/>
    </location>
</feature>
<keyword evidence="5" id="KW-1185">Reference proteome</keyword>
<gene>
    <name evidence="4" type="primary">Iglc3_2</name>
    <name evidence="4" type="ORF">N1851_028034</name>
</gene>
<dbReference type="EMBL" id="JAOPHQ010005248">
    <property type="protein sequence ID" value="KAK0136073.1"/>
    <property type="molecule type" value="Genomic_DNA"/>
</dbReference>
<organism evidence="4 5">
    <name type="scientific">Merluccius polli</name>
    <name type="common">Benguela hake</name>
    <name type="synonym">Merluccius cadenati</name>
    <dbReference type="NCBI Taxonomy" id="89951"/>
    <lineage>
        <taxon>Eukaryota</taxon>
        <taxon>Metazoa</taxon>
        <taxon>Chordata</taxon>
        <taxon>Craniata</taxon>
        <taxon>Vertebrata</taxon>
        <taxon>Euteleostomi</taxon>
        <taxon>Actinopterygii</taxon>
        <taxon>Neopterygii</taxon>
        <taxon>Teleostei</taxon>
        <taxon>Neoteleostei</taxon>
        <taxon>Acanthomorphata</taxon>
        <taxon>Zeiogadaria</taxon>
        <taxon>Gadariae</taxon>
        <taxon>Gadiformes</taxon>
        <taxon>Gadoidei</taxon>
        <taxon>Merlucciidae</taxon>
        <taxon>Merluccius</taxon>
    </lineage>
</organism>
<protein>
    <submittedName>
        <fullName evidence="4">Ig lambda-3 chain C region</fullName>
    </submittedName>
</protein>
<proteinExistence type="predicted"/>
<dbReference type="SUPFAM" id="SSF48726">
    <property type="entry name" value="Immunoglobulin"/>
    <property type="match status" value="4"/>
</dbReference>
<dbReference type="Proteomes" id="UP001174136">
    <property type="component" value="Unassembled WGS sequence"/>
</dbReference>
<evidence type="ECO:0000256" key="2">
    <source>
        <dbReference type="SAM" id="MobiDB-lite"/>
    </source>
</evidence>
<feature type="compositionally biased region" description="Low complexity" evidence="2">
    <location>
        <begin position="180"/>
        <end position="189"/>
    </location>
</feature>
<feature type="region of interest" description="Disordered" evidence="2">
    <location>
        <begin position="551"/>
        <end position="570"/>
    </location>
</feature>